<dbReference type="OrthoDB" id="2339832at2"/>
<dbReference type="AlphaFoldDB" id="A0A4R2TB89"/>
<keyword evidence="2" id="KW-1185">Reference proteome</keyword>
<gene>
    <name evidence="1" type="ORF">EDC44_1285</name>
</gene>
<evidence type="ECO:0000313" key="2">
    <source>
        <dbReference type="Proteomes" id="UP000295763"/>
    </source>
</evidence>
<protein>
    <submittedName>
        <fullName evidence="1">Uncharacterized protein</fullName>
    </submittedName>
</protein>
<sequence length="106" mass="12577">MYIKYNELELSELFSCSEGSIFDNSGDGNVFFLKELNDFSLRVNIYIYINEVSIFLKYKNKDVLYLNFKDICNIETKRSNLIFYSFNKKEKCNINFGDLFLISVEE</sequence>
<reference evidence="1 2" key="1">
    <citation type="submission" date="2019-03" db="EMBL/GenBank/DDBJ databases">
        <title>Genomic Encyclopedia of Type Strains, Phase IV (KMG-IV): sequencing the most valuable type-strain genomes for metagenomic binning, comparative biology and taxonomic classification.</title>
        <authorList>
            <person name="Goeker M."/>
        </authorList>
    </citation>
    <scope>NUCLEOTIDE SEQUENCE [LARGE SCALE GENOMIC DNA]</scope>
    <source>
        <strain evidence="1 2">DSM 28404</strain>
    </source>
</reference>
<dbReference type="EMBL" id="SLYB01000028">
    <property type="protein sequence ID" value="TCP92052.1"/>
    <property type="molecule type" value="Genomic_DNA"/>
</dbReference>
<name>A0A4R2TB89_9PAST</name>
<proteinExistence type="predicted"/>
<comment type="caution">
    <text evidence="1">The sequence shown here is derived from an EMBL/GenBank/DDBJ whole genome shotgun (WGS) entry which is preliminary data.</text>
</comment>
<dbReference type="Proteomes" id="UP000295763">
    <property type="component" value="Unassembled WGS sequence"/>
</dbReference>
<accession>A0A4R2TB89</accession>
<dbReference type="RefSeq" id="WP_131978574.1">
    <property type="nucleotide sequence ID" value="NZ_SLYB01000028.1"/>
</dbReference>
<evidence type="ECO:0000313" key="1">
    <source>
        <dbReference type="EMBL" id="TCP92052.1"/>
    </source>
</evidence>
<organism evidence="1 2">
    <name type="scientific">Cricetibacter osteomyelitidis</name>
    <dbReference type="NCBI Taxonomy" id="1521931"/>
    <lineage>
        <taxon>Bacteria</taxon>
        <taxon>Pseudomonadati</taxon>
        <taxon>Pseudomonadota</taxon>
        <taxon>Gammaproteobacteria</taxon>
        <taxon>Pasteurellales</taxon>
        <taxon>Pasteurellaceae</taxon>
        <taxon>Cricetibacter</taxon>
    </lineage>
</organism>